<dbReference type="InterPro" id="IPR011990">
    <property type="entry name" value="TPR-like_helical_dom_sf"/>
</dbReference>
<dbReference type="Proteomes" id="UP000192775">
    <property type="component" value="Chromosome"/>
</dbReference>
<dbReference type="Gene3D" id="1.25.40.10">
    <property type="entry name" value="Tetratricopeptide repeat domain"/>
    <property type="match status" value="1"/>
</dbReference>
<proteinExistence type="predicted"/>
<accession>A0A1X9LN91</accession>
<organism evidence="1 2">
    <name type="scientific">Cnuibacter physcomitrellae</name>
    <dbReference type="NCBI Taxonomy" id="1619308"/>
    <lineage>
        <taxon>Bacteria</taxon>
        <taxon>Bacillati</taxon>
        <taxon>Actinomycetota</taxon>
        <taxon>Actinomycetes</taxon>
        <taxon>Micrococcales</taxon>
        <taxon>Microbacteriaceae</taxon>
        <taxon>Cnuibacter</taxon>
    </lineage>
</organism>
<dbReference type="KEGG" id="cphy:B5808_04635"/>
<dbReference type="EMBL" id="CP020715">
    <property type="protein sequence ID" value="ARJ04589.1"/>
    <property type="molecule type" value="Genomic_DNA"/>
</dbReference>
<gene>
    <name evidence="1" type="ORF">B5808_04635</name>
</gene>
<dbReference type="SUPFAM" id="SSF48452">
    <property type="entry name" value="TPR-like"/>
    <property type="match status" value="1"/>
</dbReference>
<reference evidence="1 2" key="1">
    <citation type="submission" date="2017-04" db="EMBL/GenBank/DDBJ databases">
        <authorList>
            <person name="Afonso C.L."/>
            <person name="Miller P.J."/>
            <person name="Scott M.A."/>
            <person name="Spackman E."/>
            <person name="Goraichik I."/>
            <person name="Dimitrov K.M."/>
            <person name="Suarez D.L."/>
            <person name="Swayne D.E."/>
        </authorList>
    </citation>
    <scope>NUCLEOTIDE SEQUENCE [LARGE SCALE GENOMIC DNA]</scope>
    <source>
        <strain evidence="2">XA(T)</strain>
    </source>
</reference>
<dbReference type="RefSeq" id="WP_085018729.1">
    <property type="nucleotide sequence ID" value="NZ_BMHD01000001.1"/>
</dbReference>
<protein>
    <submittedName>
        <fullName evidence="1">Uncharacterized protein</fullName>
    </submittedName>
</protein>
<evidence type="ECO:0000313" key="2">
    <source>
        <dbReference type="Proteomes" id="UP000192775"/>
    </source>
</evidence>
<evidence type="ECO:0000313" key="1">
    <source>
        <dbReference type="EMBL" id="ARJ04589.1"/>
    </source>
</evidence>
<dbReference type="STRING" id="1619308.B5808_04635"/>
<name>A0A1X9LN91_9MICO</name>
<sequence>MSSLDPLTPQVVGAIVEAASRPDLEERIRALDAVAGSVGESVSLWAAVSDRADLAALVGAPVLDYLLAVELGKTGDPSEFIEAAVRALSGPPLPPQRHGAFALTVATSLVTEGRAPEAIRLLHDALPRLDETGEIWDLVLANVTLSDLRRVTSASGARESAEAALQHVSSLDNQTGVMAMVLRSLALALAMEGDPRARNAVESAIQIAEAEQDVPGYCDGHVAAARVYGLLDDGKKAVKTAAFGTKLGRKLGLDVVQAESWAVLAASYEVAGSAKKSRASFDEALRQLDRLGPFGARYADYLRRHGIASALRSDSHLVPGRLPAFAF</sequence>
<dbReference type="AlphaFoldDB" id="A0A1X9LN91"/>
<keyword evidence="2" id="KW-1185">Reference proteome</keyword>